<dbReference type="InterPro" id="IPR015943">
    <property type="entry name" value="WD40/YVTN_repeat-like_dom_sf"/>
</dbReference>
<keyword evidence="5" id="KW-1185">Reference proteome</keyword>
<evidence type="ECO:0000256" key="1">
    <source>
        <dbReference type="ARBA" id="ARBA00022574"/>
    </source>
</evidence>
<keyword evidence="2" id="KW-0677">Repeat</keyword>
<keyword evidence="3" id="KW-0131">Cell cycle</keyword>
<protein>
    <submittedName>
        <fullName evidence="4">Uncharacterized protein</fullName>
    </submittedName>
</protein>
<organism evidence="4 5">
    <name type="scientific">Brassica napus</name>
    <name type="common">Rape</name>
    <dbReference type="NCBI Taxonomy" id="3708"/>
    <lineage>
        <taxon>Eukaryota</taxon>
        <taxon>Viridiplantae</taxon>
        <taxon>Streptophyta</taxon>
        <taxon>Embryophyta</taxon>
        <taxon>Tracheophyta</taxon>
        <taxon>Spermatophyta</taxon>
        <taxon>Magnoliopsida</taxon>
        <taxon>eudicotyledons</taxon>
        <taxon>Gunneridae</taxon>
        <taxon>Pentapetalae</taxon>
        <taxon>rosids</taxon>
        <taxon>malvids</taxon>
        <taxon>Brassicales</taxon>
        <taxon>Brassicaceae</taxon>
        <taxon>Brassiceae</taxon>
        <taxon>Brassica</taxon>
    </lineage>
</organism>
<dbReference type="EMBL" id="JAGKQM010000002">
    <property type="protein sequence ID" value="KAH0937560.1"/>
    <property type="molecule type" value="Genomic_DNA"/>
</dbReference>
<dbReference type="Gene3D" id="2.130.10.10">
    <property type="entry name" value="YVTN repeat-like/Quinoprotein amine dehydrogenase"/>
    <property type="match status" value="1"/>
</dbReference>
<reference evidence="4 5" key="1">
    <citation type="submission" date="2021-05" db="EMBL/GenBank/DDBJ databases">
        <title>Genome Assembly of Synthetic Allotetraploid Brassica napus Reveals Homoeologous Exchanges between Subgenomes.</title>
        <authorList>
            <person name="Davis J.T."/>
        </authorList>
    </citation>
    <scope>NUCLEOTIDE SEQUENCE [LARGE SCALE GENOMIC DNA]</scope>
    <source>
        <strain evidence="5">cv. Da-Ae</strain>
        <tissue evidence="4">Seedling</tissue>
    </source>
</reference>
<evidence type="ECO:0000256" key="2">
    <source>
        <dbReference type="ARBA" id="ARBA00022737"/>
    </source>
</evidence>
<comment type="caution">
    <text evidence="4">The sequence shown here is derived from an EMBL/GenBank/DDBJ whole genome shotgun (WGS) entry which is preliminary data.</text>
</comment>
<keyword evidence="1" id="KW-0853">WD repeat</keyword>
<name>A0ABQ8E7F3_BRANA</name>
<dbReference type="PANTHER" id="PTHR19918">
    <property type="entry name" value="CELL DIVISION CYCLE 20 CDC20 FIZZY -RELATED"/>
    <property type="match status" value="1"/>
</dbReference>
<dbReference type="InterPro" id="IPR033010">
    <property type="entry name" value="Cdc20/Fizzy"/>
</dbReference>
<dbReference type="InterPro" id="IPR036322">
    <property type="entry name" value="WD40_repeat_dom_sf"/>
</dbReference>
<dbReference type="SUPFAM" id="SSF50978">
    <property type="entry name" value="WD40 repeat-like"/>
    <property type="match status" value="1"/>
</dbReference>
<dbReference type="PANTHER" id="PTHR19918:SF1">
    <property type="entry name" value="FIZZY-RELATED PROTEIN HOMOLOG"/>
    <property type="match status" value="1"/>
</dbReference>
<evidence type="ECO:0000313" key="4">
    <source>
        <dbReference type="EMBL" id="KAH0937560.1"/>
    </source>
</evidence>
<dbReference type="Proteomes" id="UP000824890">
    <property type="component" value="Unassembled WGS sequence"/>
</dbReference>
<evidence type="ECO:0000313" key="5">
    <source>
        <dbReference type="Proteomes" id="UP000824890"/>
    </source>
</evidence>
<proteinExistence type="predicted"/>
<gene>
    <name evidence="4" type="ORF">HID58_005021</name>
</gene>
<feature type="non-terminal residue" evidence="4">
    <location>
        <position position="1"/>
    </location>
</feature>
<evidence type="ECO:0000256" key="3">
    <source>
        <dbReference type="ARBA" id="ARBA00023306"/>
    </source>
</evidence>
<accession>A0ABQ8E7F3</accession>
<sequence length="351" mass="40137">LRRSPVSTGKSPTSEKKEKNIYVPFRERIYSRKVLSMSRHISEYDMGEEGDLFIALEEAVLSTLSFFNNDLLRQRLCTSFESHGEISYQISTLCFSDINNIVVMTTAVTAENQDMQKSVSSGTRWIGRTHSNRLFNFGTGDFQSPLGRIIINRLCFLYTGTRRVSKISGAKSRLFGLVLHSKVIVSSSYVNNLLASALPCFCTSQICNLQHQVKCLFFLVSTHGCSQNQIIYWKYLTISKNANLTCHTYQVMYVAVSPDWTNYCKQRDETLRFWNVFPSMKAQVLAVEYVNNSSWHLSVFAMTADAIQATDEKFMKCGMDGYQNPFEAEHLYRTHNHKGWKKKGASLFILK</sequence>